<feature type="compositionally biased region" description="Basic residues" evidence="1">
    <location>
        <begin position="375"/>
        <end position="386"/>
    </location>
</feature>
<dbReference type="RefSeq" id="WP_123208820.1">
    <property type="nucleotide sequence ID" value="NZ_JBHTHO010000022.1"/>
</dbReference>
<dbReference type="AlphaFoldDB" id="A0A3N0B097"/>
<comment type="caution">
    <text evidence="2">The sequence shown here is derived from an EMBL/GenBank/DDBJ whole genome shotgun (WGS) entry which is preliminary data.</text>
</comment>
<feature type="compositionally biased region" description="Basic and acidic residues" evidence="1">
    <location>
        <begin position="342"/>
        <end position="357"/>
    </location>
</feature>
<dbReference type="OrthoDB" id="3171933at2"/>
<evidence type="ECO:0000313" key="2">
    <source>
        <dbReference type="EMBL" id="RNL40270.1"/>
    </source>
</evidence>
<feature type="region of interest" description="Disordered" evidence="1">
    <location>
        <begin position="311"/>
        <end position="393"/>
    </location>
</feature>
<keyword evidence="3" id="KW-1185">Reference proteome</keyword>
<dbReference type="EMBL" id="QIBX01000008">
    <property type="protein sequence ID" value="RNL40270.1"/>
    <property type="molecule type" value="Genomic_DNA"/>
</dbReference>
<reference evidence="3" key="1">
    <citation type="submission" date="2018-05" db="EMBL/GenBank/DDBJ databases">
        <title>Genome Sequencing of selected type strains of the family Eggerthellaceae.</title>
        <authorList>
            <person name="Danylec N."/>
            <person name="Stoll D.A."/>
            <person name="Doetsch A."/>
            <person name="Huch M."/>
        </authorList>
    </citation>
    <scope>NUCLEOTIDE SEQUENCE [LARGE SCALE GENOMIC DNA]</scope>
    <source>
        <strain evidence="3">DSM 24851</strain>
    </source>
</reference>
<accession>A0A3N0B097</accession>
<protein>
    <recommendedName>
        <fullName evidence="4">PRC-barrel domain protein</fullName>
    </recommendedName>
</protein>
<feature type="compositionally biased region" description="Acidic residues" evidence="1">
    <location>
        <begin position="358"/>
        <end position="370"/>
    </location>
</feature>
<sequence>MAKKKLTTSNDMHKLRVFGGKRGTRSIGRVKSCVFHPSEKRCIGFIIKRPDFLWMFRRKDLFLAIDSFDLVDGHVLIKENAETTGPAACRRMGVNWDECVLWEGMPLMTADGTAVGYVGTITFSLATGEVREVVASNGVTAKYLLGTLTVPAEYILGFKRGMGAQLAVRNDSREETTGEEFMGAILVSDDVWALQPEGGWAEAAGEFTAKATARVKEKVAEYKPKVQEATHAAGEAINDGAYAVGKQVAATKGMFGAFKEEFDKAKNGEDETDLAVADDAEAAESDAPCAPEPAAGDTEMSNMFSSFKEEFDKASGRDEVKRAKEAEDEPAESTVGGMFAAFKEEFDKASKADAKDSSDDDDDYDEDEDETPAKRASKPSAKKAASKKSSSSVTGMFAAFKEEFDKASKGE</sequence>
<proteinExistence type="predicted"/>
<evidence type="ECO:0008006" key="4">
    <source>
        <dbReference type="Google" id="ProtNLM"/>
    </source>
</evidence>
<feature type="compositionally biased region" description="Low complexity" evidence="1">
    <location>
        <begin position="285"/>
        <end position="295"/>
    </location>
</feature>
<gene>
    <name evidence="2" type="ORF">DMP06_05910</name>
</gene>
<evidence type="ECO:0000256" key="1">
    <source>
        <dbReference type="SAM" id="MobiDB-lite"/>
    </source>
</evidence>
<evidence type="ECO:0000313" key="3">
    <source>
        <dbReference type="Proteomes" id="UP000269591"/>
    </source>
</evidence>
<dbReference type="Proteomes" id="UP000269591">
    <property type="component" value="Unassembled WGS sequence"/>
</dbReference>
<organism evidence="2 3">
    <name type="scientific">Slackia equolifaciens</name>
    <dbReference type="NCBI Taxonomy" id="498718"/>
    <lineage>
        <taxon>Bacteria</taxon>
        <taxon>Bacillati</taxon>
        <taxon>Actinomycetota</taxon>
        <taxon>Coriobacteriia</taxon>
        <taxon>Eggerthellales</taxon>
        <taxon>Eggerthellaceae</taxon>
        <taxon>Slackia</taxon>
    </lineage>
</organism>
<name>A0A3N0B097_9ACTN</name>
<feature type="region of interest" description="Disordered" evidence="1">
    <location>
        <begin position="278"/>
        <end position="299"/>
    </location>
</feature>
<feature type="compositionally biased region" description="Basic and acidic residues" evidence="1">
    <location>
        <begin position="311"/>
        <end position="325"/>
    </location>
</feature>